<organism evidence="3 4">
    <name type="scientific">Actinomadura pelletieri DSM 43383</name>
    <dbReference type="NCBI Taxonomy" id="1120940"/>
    <lineage>
        <taxon>Bacteria</taxon>
        <taxon>Bacillati</taxon>
        <taxon>Actinomycetota</taxon>
        <taxon>Actinomycetes</taxon>
        <taxon>Streptosporangiales</taxon>
        <taxon>Thermomonosporaceae</taxon>
        <taxon>Actinomadura</taxon>
    </lineage>
</organism>
<dbReference type="PANTHER" id="PTHR46345">
    <property type="entry name" value="INVERTED FORMIN-2"/>
    <property type="match status" value="1"/>
</dbReference>
<feature type="transmembrane region" description="Helical" evidence="2">
    <location>
        <begin position="306"/>
        <end position="328"/>
    </location>
</feature>
<comment type="caution">
    <text evidence="3">The sequence shown here is derived from an EMBL/GenBank/DDBJ whole genome shotgun (WGS) entry which is preliminary data.</text>
</comment>
<reference evidence="3 4" key="1">
    <citation type="submission" date="2018-10" db="EMBL/GenBank/DDBJ databases">
        <title>Genomic Encyclopedia of Archaeal and Bacterial Type Strains, Phase II (KMG-II): from individual species to whole genera.</title>
        <authorList>
            <person name="Goeker M."/>
        </authorList>
    </citation>
    <scope>NUCLEOTIDE SEQUENCE [LARGE SCALE GENOMIC DNA]</scope>
    <source>
        <strain evidence="3 4">DSM 43383</strain>
    </source>
</reference>
<dbReference type="Pfam" id="PF19590">
    <property type="entry name" value="TrbL_3"/>
    <property type="match status" value="1"/>
</dbReference>
<feature type="region of interest" description="Disordered" evidence="1">
    <location>
        <begin position="1"/>
        <end position="56"/>
    </location>
</feature>
<evidence type="ECO:0000313" key="3">
    <source>
        <dbReference type="EMBL" id="RKS70696.1"/>
    </source>
</evidence>
<feature type="compositionally biased region" description="Pro residues" evidence="1">
    <location>
        <begin position="1"/>
        <end position="31"/>
    </location>
</feature>
<sequence>MAAEPPPTPSSSPPAPSGTPTSPSPSAPGAPSPSTSAPANPSFSPGTPTSPEEDSGGCGWFDVACKAKQAINNWFKDLVSSAINPVFGLLGESLLVTPRLDQTSRVQGLWTGSLVVANSCYVLLVLAGGLTLMGRQTLQSSYAVKDIAPRLVVGMVASNTSLILIGQSIEFANALSAALMGQGVDPQQTADQLQKIIIHSLNPGDVGMFIVLVTIWAVSLGVILLLIYITRVMLTILLIAAAPLALACHALPQTEGLAKLWWRCFFGVLAIQVAQALVFIAAMRVVLTTDMVTILGFRTPGDQVDLWTTICLLYVLVRIPSWISRLIWQGGVISRSPITRTAKMIASFFLFRGLLGRLAGARGSAGRTPPPPPPAGRSTGPSVPPLPPGPKTPPPAGPGEMAQPRWGPAHGRWMPPDPAWHERVHHGRPAPDSVGEQQRWGRPETTWTPPHAGDWRAPPPQPTRPPPPAPYQPDPHRPWKRPS</sequence>
<dbReference type="InterPro" id="IPR045782">
    <property type="entry name" value="TrbL_3"/>
</dbReference>
<keyword evidence="2" id="KW-1133">Transmembrane helix</keyword>
<evidence type="ECO:0000256" key="2">
    <source>
        <dbReference type="SAM" id="Phobius"/>
    </source>
</evidence>
<evidence type="ECO:0000313" key="4">
    <source>
        <dbReference type="Proteomes" id="UP000274601"/>
    </source>
</evidence>
<dbReference type="EMBL" id="RBWU01000006">
    <property type="protein sequence ID" value="RKS70696.1"/>
    <property type="molecule type" value="Genomic_DNA"/>
</dbReference>
<feature type="transmembrane region" description="Helical" evidence="2">
    <location>
        <begin position="264"/>
        <end position="286"/>
    </location>
</feature>
<proteinExistence type="predicted"/>
<name>A0A495QFI8_9ACTN</name>
<feature type="compositionally biased region" description="Pro residues" evidence="1">
    <location>
        <begin position="457"/>
        <end position="473"/>
    </location>
</feature>
<feature type="transmembrane region" description="Helical" evidence="2">
    <location>
        <begin position="109"/>
        <end position="132"/>
    </location>
</feature>
<feature type="transmembrane region" description="Helical" evidence="2">
    <location>
        <begin position="234"/>
        <end position="252"/>
    </location>
</feature>
<feature type="region of interest" description="Disordered" evidence="1">
    <location>
        <begin position="361"/>
        <end position="483"/>
    </location>
</feature>
<evidence type="ECO:0000256" key="1">
    <source>
        <dbReference type="SAM" id="MobiDB-lite"/>
    </source>
</evidence>
<dbReference type="Proteomes" id="UP000274601">
    <property type="component" value="Unassembled WGS sequence"/>
</dbReference>
<protein>
    <submittedName>
        <fullName evidence="3">Type IV secretory pathway VirB6-like protein</fullName>
    </submittedName>
</protein>
<accession>A0A495QFI8</accession>
<feature type="transmembrane region" description="Helical" evidence="2">
    <location>
        <begin position="206"/>
        <end position="228"/>
    </location>
</feature>
<dbReference type="PANTHER" id="PTHR46345:SF8">
    <property type="entry name" value="FORMIN 3, ISOFORM B"/>
    <property type="match status" value="1"/>
</dbReference>
<gene>
    <name evidence="3" type="ORF">BZB76_5172</name>
</gene>
<feature type="compositionally biased region" description="Pro residues" evidence="1">
    <location>
        <begin position="382"/>
        <end position="397"/>
    </location>
</feature>
<keyword evidence="2" id="KW-0472">Membrane</keyword>
<keyword evidence="4" id="KW-1185">Reference proteome</keyword>
<keyword evidence="2" id="KW-0812">Transmembrane</keyword>
<feature type="compositionally biased region" description="Low complexity" evidence="1">
    <location>
        <begin position="32"/>
        <end position="45"/>
    </location>
</feature>
<dbReference type="AlphaFoldDB" id="A0A495QFI8"/>